<dbReference type="AlphaFoldDB" id="A0AAW6QZE5"/>
<name>A0AAW6QZE5_9GAMM</name>
<comment type="similarity">
    <text evidence="1">Belongs to the short-chain dehydrogenases/reductases (SDR) family.</text>
</comment>
<dbReference type="PANTHER" id="PTHR42879">
    <property type="entry name" value="3-OXOACYL-(ACYL-CARRIER-PROTEIN) REDUCTASE"/>
    <property type="match status" value="1"/>
</dbReference>
<dbReference type="InterPro" id="IPR002347">
    <property type="entry name" value="SDR_fam"/>
</dbReference>
<dbReference type="SUPFAM" id="SSF51735">
    <property type="entry name" value="NAD(P)-binding Rossmann-fold domains"/>
    <property type="match status" value="1"/>
</dbReference>
<dbReference type="InterPro" id="IPR036291">
    <property type="entry name" value="NAD(P)-bd_dom_sf"/>
</dbReference>
<dbReference type="FunFam" id="3.40.50.720:FF:000173">
    <property type="entry name" value="3-oxoacyl-[acyl-carrier protein] reductase"/>
    <property type="match status" value="1"/>
</dbReference>
<evidence type="ECO:0000256" key="2">
    <source>
        <dbReference type="ARBA" id="ARBA00023002"/>
    </source>
</evidence>
<accession>A0AAW6QZE5</accession>
<dbReference type="PANTHER" id="PTHR42879:SF2">
    <property type="entry name" value="3-OXOACYL-[ACYL-CARRIER-PROTEIN] REDUCTASE FABG"/>
    <property type="match status" value="1"/>
</dbReference>
<dbReference type="SMART" id="SM00822">
    <property type="entry name" value="PKS_KR"/>
    <property type="match status" value="1"/>
</dbReference>
<evidence type="ECO:0000259" key="3">
    <source>
        <dbReference type="SMART" id="SM00822"/>
    </source>
</evidence>
<dbReference type="InterPro" id="IPR011285">
    <property type="entry name" value="FabG-rel"/>
</dbReference>
<gene>
    <name evidence="4" type="primary">fabG</name>
    <name evidence="4" type="ORF">E2650_13140</name>
</gene>
<dbReference type="InterPro" id="IPR057326">
    <property type="entry name" value="KR_dom"/>
</dbReference>
<feature type="domain" description="Ketoreductase" evidence="3">
    <location>
        <begin position="3"/>
        <end position="175"/>
    </location>
</feature>
<comment type="caution">
    <text evidence="4">The sequence shown here is derived from an EMBL/GenBank/DDBJ whole genome shotgun (WGS) entry which is preliminary data.</text>
</comment>
<protein>
    <submittedName>
        <fullName evidence="4">3-oxoacyl-ACP reductase FabG</fullName>
        <ecNumber evidence="4">1.1.1.100</ecNumber>
    </submittedName>
</protein>
<dbReference type="RefSeq" id="WP_279255312.1">
    <property type="nucleotide sequence ID" value="NZ_SUNE01000008.1"/>
</dbReference>
<dbReference type="NCBIfam" id="NF004200">
    <property type="entry name" value="PRK05653.1-5"/>
    <property type="match status" value="1"/>
</dbReference>
<dbReference type="PRINTS" id="PR00081">
    <property type="entry name" value="GDHRDH"/>
</dbReference>
<reference evidence="4" key="2">
    <citation type="submission" date="2019-04" db="EMBL/GenBank/DDBJ databases">
        <authorList>
            <person name="Zou H."/>
        </authorList>
    </citation>
    <scope>NUCLEOTIDE SEQUENCE</scope>
    <source>
        <strain evidence="4">2015oxa</strain>
    </source>
</reference>
<dbReference type="NCBIfam" id="TIGR01831">
    <property type="entry name" value="fabG_rel"/>
    <property type="match status" value="1"/>
</dbReference>
<dbReference type="NCBIfam" id="NF009466">
    <property type="entry name" value="PRK12826.1-2"/>
    <property type="match status" value="1"/>
</dbReference>
<dbReference type="PRINTS" id="PR00080">
    <property type="entry name" value="SDRFAMILY"/>
</dbReference>
<dbReference type="EC" id="1.1.1.100" evidence="4"/>
<keyword evidence="2 4" id="KW-0560">Oxidoreductase</keyword>
<organism evidence="4">
    <name type="scientific">Shewanella xiamenensis</name>
    <dbReference type="NCBI Taxonomy" id="332186"/>
    <lineage>
        <taxon>Bacteria</taxon>
        <taxon>Pseudomonadati</taxon>
        <taxon>Pseudomonadota</taxon>
        <taxon>Gammaproteobacteria</taxon>
        <taxon>Alteromonadales</taxon>
        <taxon>Shewanellaceae</taxon>
        <taxon>Shewanella</taxon>
    </lineage>
</organism>
<sequence length="241" mass="25440">MNNRVLVTGSSRGIGKAIALKLAAAGYDIALHYHSNQVAADASAAELSALRVNVSLLKFDVADRVAVKAALEADIEANGAYYGVVLNAGINRDNAFPAMSEAEWDSVIHTNLDGFYNVIHPCVMPMVQARKGGRIITLASVSGIAGNRGQVNYSASKAGLIGATKALSLELAKRKITVNCIAPGLIETDMVADIPKDMVEQLVPMRRMGKPNEIAALAAFLMSDDAAYITRQVISVNGGMI</sequence>
<reference evidence="4" key="1">
    <citation type="journal article" date="2019" name="Int J Environ Res Public Health">
        <title>Characterization of Chromosome-Mediated BlaOXA-894 in Shewanella xiamenensis Isolated from Pig Wastewater.</title>
        <authorList>
            <person name="Zou H."/>
            <person name="Zhou Z."/>
            <person name="Xia H."/>
            <person name="Zhao Q."/>
            <person name="Li X."/>
        </authorList>
    </citation>
    <scope>NUCLEOTIDE SEQUENCE</scope>
    <source>
        <strain evidence="4">2015oxa</strain>
    </source>
</reference>
<dbReference type="Pfam" id="PF13561">
    <property type="entry name" value="adh_short_C2"/>
    <property type="match status" value="1"/>
</dbReference>
<dbReference type="GO" id="GO:0004316">
    <property type="term" value="F:3-oxoacyl-[acyl-carrier-protein] reductase (NADPH) activity"/>
    <property type="evidence" value="ECO:0007669"/>
    <property type="project" value="UniProtKB-EC"/>
</dbReference>
<evidence type="ECO:0000256" key="1">
    <source>
        <dbReference type="ARBA" id="ARBA00006484"/>
    </source>
</evidence>
<proteinExistence type="inferred from homology"/>
<dbReference type="InterPro" id="IPR050259">
    <property type="entry name" value="SDR"/>
</dbReference>
<dbReference type="Proteomes" id="UP001152518">
    <property type="component" value="Unassembled WGS sequence"/>
</dbReference>
<dbReference type="Gene3D" id="3.40.50.720">
    <property type="entry name" value="NAD(P)-binding Rossmann-like Domain"/>
    <property type="match status" value="1"/>
</dbReference>
<dbReference type="EMBL" id="SUNE01000008">
    <property type="protein sequence ID" value="MDG5900816.1"/>
    <property type="molecule type" value="Genomic_DNA"/>
</dbReference>
<evidence type="ECO:0000313" key="4">
    <source>
        <dbReference type="EMBL" id="MDG5900816.1"/>
    </source>
</evidence>